<name>A0ABT9IV96_9BACL</name>
<organism evidence="2 3">
    <name type="scientific">Chengkuizengella axinellae</name>
    <dbReference type="NCBI Taxonomy" id="3064388"/>
    <lineage>
        <taxon>Bacteria</taxon>
        <taxon>Bacillati</taxon>
        <taxon>Bacillota</taxon>
        <taxon>Bacilli</taxon>
        <taxon>Bacillales</taxon>
        <taxon>Paenibacillaceae</taxon>
        <taxon>Chengkuizengella</taxon>
    </lineage>
</organism>
<dbReference type="Gene3D" id="3.40.50.1820">
    <property type="entry name" value="alpha/beta hydrolase"/>
    <property type="match status" value="1"/>
</dbReference>
<feature type="domain" description="AB hydrolase-1" evidence="1">
    <location>
        <begin position="137"/>
        <end position="336"/>
    </location>
</feature>
<dbReference type="RefSeq" id="WP_305990560.1">
    <property type="nucleotide sequence ID" value="NZ_JAVAMP010000001.1"/>
</dbReference>
<dbReference type="EMBL" id="JAVAMP010000001">
    <property type="protein sequence ID" value="MDP5273278.1"/>
    <property type="molecule type" value="Genomic_DNA"/>
</dbReference>
<evidence type="ECO:0000313" key="3">
    <source>
        <dbReference type="Proteomes" id="UP001231941"/>
    </source>
</evidence>
<sequence length="377" mass="44203">MMDFNFPVGYHQFHKIKIIDFQMNRWVSMGYSRVEDMIDAARNIHKVDDWKDEMIRQAEKARAENRIMNATFYYRAAEFFTLPSDPDKMRIYDQFIDLFYNEFVVNENIERVLVPYGKHFLPAMKVPAKGKIKRGTLVIHGGFDSFMEEFYSMAVYFSKQDYEVILFEGPGQGYALKKQGLPLTYEWEKPTSAILNYFELDDVTLLGISMGGWLCFRAAAYEPRIKRVIASSIAYDYMKIPPPFVEKFALWLFKHPNLMAWMSDLKMKMMPQEKWGIEHLMYITHTKTPLDSGFAILEFNEEHLKSEKVKQDILILTGEKDHFIPVKMHHLQIKALKNAKSITDRIFTEKEQGQNHCQVGNMGLSLSEMAKWMDKIA</sequence>
<evidence type="ECO:0000313" key="2">
    <source>
        <dbReference type="EMBL" id="MDP5273278.1"/>
    </source>
</evidence>
<reference evidence="2 3" key="1">
    <citation type="submission" date="2023-08" db="EMBL/GenBank/DDBJ databases">
        <authorList>
            <person name="Park J.-S."/>
        </authorList>
    </citation>
    <scope>NUCLEOTIDE SEQUENCE [LARGE SCALE GENOMIC DNA]</scope>
    <source>
        <strain evidence="2 3">2205SS18-9</strain>
    </source>
</reference>
<keyword evidence="3" id="KW-1185">Reference proteome</keyword>
<dbReference type="InterPro" id="IPR029058">
    <property type="entry name" value="AB_hydrolase_fold"/>
</dbReference>
<dbReference type="Proteomes" id="UP001231941">
    <property type="component" value="Unassembled WGS sequence"/>
</dbReference>
<keyword evidence="2" id="KW-0378">Hydrolase</keyword>
<accession>A0ABT9IV96</accession>
<protein>
    <submittedName>
        <fullName evidence="2">Alpha/beta fold hydrolase</fullName>
    </submittedName>
</protein>
<dbReference type="InterPro" id="IPR000073">
    <property type="entry name" value="AB_hydrolase_1"/>
</dbReference>
<comment type="caution">
    <text evidence="2">The sequence shown here is derived from an EMBL/GenBank/DDBJ whole genome shotgun (WGS) entry which is preliminary data.</text>
</comment>
<proteinExistence type="predicted"/>
<dbReference type="SUPFAM" id="SSF53474">
    <property type="entry name" value="alpha/beta-Hydrolases"/>
    <property type="match status" value="1"/>
</dbReference>
<dbReference type="Pfam" id="PF00561">
    <property type="entry name" value="Abhydrolase_1"/>
    <property type="match status" value="1"/>
</dbReference>
<dbReference type="GO" id="GO:0016787">
    <property type="term" value="F:hydrolase activity"/>
    <property type="evidence" value="ECO:0007669"/>
    <property type="project" value="UniProtKB-KW"/>
</dbReference>
<evidence type="ECO:0000259" key="1">
    <source>
        <dbReference type="Pfam" id="PF00561"/>
    </source>
</evidence>
<gene>
    <name evidence="2" type="ORF">Q5Y73_04120</name>
</gene>